<dbReference type="InterPro" id="IPR002182">
    <property type="entry name" value="NB-ARC"/>
</dbReference>
<evidence type="ECO:0000313" key="3">
    <source>
        <dbReference type="EMBL" id="CAN83569.1"/>
    </source>
</evidence>
<feature type="domain" description="NB-ARC" evidence="2">
    <location>
        <begin position="4"/>
        <end position="62"/>
    </location>
</feature>
<proteinExistence type="predicted"/>
<gene>
    <name evidence="3" type="ORF">VITISV_004004</name>
</gene>
<dbReference type="Pfam" id="PF00931">
    <property type="entry name" value="NB-ARC"/>
    <property type="match status" value="1"/>
</dbReference>
<dbReference type="EMBL" id="AM470241">
    <property type="protein sequence ID" value="CAN83569.1"/>
    <property type="molecule type" value="Genomic_DNA"/>
</dbReference>
<evidence type="ECO:0000256" key="1">
    <source>
        <dbReference type="ARBA" id="ARBA00022821"/>
    </source>
</evidence>
<dbReference type="AlphaFoldDB" id="A5BT77"/>
<reference evidence="3" key="1">
    <citation type="journal article" date="2007" name="PLoS ONE">
        <title>The first genome sequence of an elite grapevine cultivar (Pinot noir Vitis vinifera L.): coping with a highly heterozygous genome.</title>
        <authorList>
            <person name="Velasco R."/>
            <person name="Zharkikh A."/>
            <person name="Troggio M."/>
            <person name="Cartwright D.A."/>
            <person name="Cestaro A."/>
            <person name="Pruss D."/>
            <person name="Pindo M."/>
            <person name="FitzGerald L.M."/>
            <person name="Vezzulli S."/>
            <person name="Reid J."/>
            <person name="Malacarne G."/>
            <person name="Iliev D."/>
            <person name="Coppola G."/>
            <person name="Wardell B."/>
            <person name="Micheletti D."/>
            <person name="Macalma T."/>
            <person name="Facci M."/>
            <person name="Mitchell J.T."/>
            <person name="Perazzolli M."/>
            <person name="Eldredge G."/>
            <person name="Gatto P."/>
            <person name="Oyzerski R."/>
            <person name="Moretto M."/>
            <person name="Gutin N."/>
            <person name="Stefanini M."/>
            <person name="Chen Y."/>
            <person name="Segala C."/>
            <person name="Davenport C."/>
            <person name="Dematte L."/>
            <person name="Mraz A."/>
            <person name="Battilana J."/>
            <person name="Stormo K."/>
            <person name="Costa F."/>
            <person name="Tao Q."/>
            <person name="Si-Ammour A."/>
            <person name="Harkins T."/>
            <person name="Lackey A."/>
            <person name="Perbost C."/>
            <person name="Taillon B."/>
            <person name="Stella A."/>
            <person name="Solovyev V."/>
            <person name="Fawcett J.A."/>
            <person name="Sterck L."/>
            <person name="Vandepoele K."/>
            <person name="Grando S.M."/>
            <person name="Toppo S."/>
            <person name="Moser C."/>
            <person name="Lanchbury J."/>
            <person name="Bogden R."/>
            <person name="Skolnick M."/>
            <person name="Sgaramella V."/>
            <person name="Bhatnagar S.K."/>
            <person name="Fontana P."/>
            <person name="Gutin A."/>
            <person name="Van de Peer Y."/>
            <person name="Salamini F."/>
            <person name="Viola R."/>
        </authorList>
    </citation>
    <scope>NUCLEOTIDE SEQUENCE</scope>
</reference>
<dbReference type="PANTHER" id="PTHR36766">
    <property type="entry name" value="PLANT BROAD-SPECTRUM MILDEW RESISTANCE PROTEIN RPW8"/>
    <property type="match status" value="1"/>
</dbReference>
<organism evidence="3">
    <name type="scientific">Vitis vinifera</name>
    <name type="common">Grape</name>
    <dbReference type="NCBI Taxonomy" id="29760"/>
    <lineage>
        <taxon>Eukaryota</taxon>
        <taxon>Viridiplantae</taxon>
        <taxon>Streptophyta</taxon>
        <taxon>Embryophyta</taxon>
        <taxon>Tracheophyta</taxon>
        <taxon>Spermatophyta</taxon>
        <taxon>Magnoliopsida</taxon>
        <taxon>eudicotyledons</taxon>
        <taxon>Gunneridae</taxon>
        <taxon>Pentapetalae</taxon>
        <taxon>rosids</taxon>
        <taxon>Vitales</taxon>
        <taxon>Vitaceae</taxon>
        <taxon>Viteae</taxon>
        <taxon>Vitis</taxon>
    </lineage>
</organism>
<sequence>MKSLHWDGLRIPLLTAAEGSKIVVTSRSETAAKIMRAVPTHHLGTLSPQDSWSLFTKLAFPNGHSSAYRQLEPIGRKIVDKRAFTLRTK</sequence>
<keyword evidence="1" id="KW-0611">Plant defense</keyword>
<dbReference type="PANTHER" id="PTHR36766:SF40">
    <property type="entry name" value="DISEASE RESISTANCE PROTEIN RGA3"/>
    <property type="match status" value="1"/>
</dbReference>
<evidence type="ECO:0000259" key="2">
    <source>
        <dbReference type="Pfam" id="PF00931"/>
    </source>
</evidence>
<accession>A5BT77</accession>
<dbReference type="GO" id="GO:0043531">
    <property type="term" value="F:ADP binding"/>
    <property type="evidence" value="ECO:0007669"/>
    <property type="project" value="InterPro"/>
</dbReference>
<dbReference type="InterPro" id="IPR027417">
    <property type="entry name" value="P-loop_NTPase"/>
</dbReference>
<dbReference type="SUPFAM" id="SSF52540">
    <property type="entry name" value="P-loop containing nucleoside triphosphate hydrolases"/>
    <property type="match status" value="1"/>
</dbReference>
<dbReference type="GO" id="GO:0006952">
    <property type="term" value="P:defense response"/>
    <property type="evidence" value="ECO:0007669"/>
    <property type="project" value="UniProtKB-KW"/>
</dbReference>
<protein>
    <recommendedName>
        <fullName evidence="2">NB-ARC domain-containing protein</fullName>
    </recommendedName>
</protein>
<name>A5BT77_VITVI</name>